<sequence>MTPKVIQRSSWLSFHSKRGDHCLDFNRSHSLCPKPSDANARKILPSPCPVTYSQEQNSTSDSLDNSIPKRPASSIPLTGDSQTDSDILAFIKARQNILQKKCFQ</sequence>
<organism evidence="2 3">
    <name type="scientific">Rousettus aegyptiacus</name>
    <name type="common">Egyptian fruit bat</name>
    <name type="synonym">Pteropus aegyptiacus</name>
    <dbReference type="NCBI Taxonomy" id="9407"/>
    <lineage>
        <taxon>Eukaryota</taxon>
        <taxon>Metazoa</taxon>
        <taxon>Chordata</taxon>
        <taxon>Craniata</taxon>
        <taxon>Vertebrata</taxon>
        <taxon>Euteleostomi</taxon>
        <taxon>Mammalia</taxon>
        <taxon>Eutheria</taxon>
        <taxon>Laurasiatheria</taxon>
        <taxon>Chiroptera</taxon>
        <taxon>Yinpterochiroptera</taxon>
        <taxon>Pteropodoidea</taxon>
        <taxon>Pteropodidae</taxon>
        <taxon>Rousettinae</taxon>
        <taxon>Rousettus</taxon>
    </lineage>
</organism>
<feature type="compositionally biased region" description="Polar residues" evidence="1">
    <location>
        <begin position="51"/>
        <end position="65"/>
    </location>
</feature>
<protein>
    <submittedName>
        <fullName evidence="2">Kinesin family member 6</fullName>
    </submittedName>
</protein>
<proteinExistence type="predicted"/>
<evidence type="ECO:0000256" key="1">
    <source>
        <dbReference type="SAM" id="MobiDB-lite"/>
    </source>
</evidence>
<dbReference type="EMBL" id="JACASE010000001">
    <property type="protein sequence ID" value="KAF6505718.1"/>
    <property type="molecule type" value="Genomic_DNA"/>
</dbReference>
<feature type="region of interest" description="Disordered" evidence="1">
    <location>
        <begin position="43"/>
        <end position="81"/>
    </location>
</feature>
<comment type="caution">
    <text evidence="2">The sequence shown here is derived from an EMBL/GenBank/DDBJ whole genome shotgun (WGS) entry which is preliminary data.</text>
</comment>
<name>A0A7J8KA48_ROUAE</name>
<gene>
    <name evidence="2" type="ORF">HJG63_007271</name>
</gene>
<dbReference type="Proteomes" id="UP000593571">
    <property type="component" value="Unassembled WGS sequence"/>
</dbReference>
<reference evidence="2 3" key="1">
    <citation type="journal article" date="2020" name="Nature">
        <title>Six reference-quality genomes reveal evolution of bat adaptations.</title>
        <authorList>
            <person name="Jebb D."/>
            <person name="Huang Z."/>
            <person name="Pippel M."/>
            <person name="Hughes G.M."/>
            <person name="Lavrichenko K."/>
            <person name="Devanna P."/>
            <person name="Winkler S."/>
            <person name="Jermiin L.S."/>
            <person name="Skirmuntt E.C."/>
            <person name="Katzourakis A."/>
            <person name="Burkitt-Gray L."/>
            <person name="Ray D.A."/>
            <person name="Sullivan K.A.M."/>
            <person name="Roscito J.G."/>
            <person name="Kirilenko B.M."/>
            <person name="Davalos L.M."/>
            <person name="Corthals A.P."/>
            <person name="Power M.L."/>
            <person name="Jones G."/>
            <person name="Ransome R.D."/>
            <person name="Dechmann D.K.N."/>
            <person name="Locatelli A.G."/>
            <person name="Puechmaille S.J."/>
            <person name="Fedrigo O."/>
            <person name="Jarvis E.D."/>
            <person name="Hiller M."/>
            <person name="Vernes S.C."/>
            <person name="Myers E.W."/>
            <person name="Teeling E.C."/>
        </authorList>
    </citation>
    <scope>NUCLEOTIDE SEQUENCE [LARGE SCALE GENOMIC DNA]</scope>
    <source>
        <strain evidence="2">MRouAeg1</strain>
        <tissue evidence="2">Muscle</tissue>
    </source>
</reference>
<accession>A0A7J8KA48</accession>
<keyword evidence="3" id="KW-1185">Reference proteome</keyword>
<evidence type="ECO:0000313" key="3">
    <source>
        <dbReference type="Proteomes" id="UP000593571"/>
    </source>
</evidence>
<evidence type="ECO:0000313" key="2">
    <source>
        <dbReference type="EMBL" id="KAF6505718.1"/>
    </source>
</evidence>
<dbReference type="AlphaFoldDB" id="A0A7J8KA48"/>